<dbReference type="EMBL" id="BKCJ010408493">
    <property type="protein sequence ID" value="GFA34706.1"/>
    <property type="molecule type" value="Genomic_DNA"/>
</dbReference>
<accession>A0A699JG39</accession>
<dbReference type="AlphaFoldDB" id="A0A699JG39"/>
<comment type="caution">
    <text evidence="1">The sequence shown here is derived from an EMBL/GenBank/DDBJ whole genome shotgun (WGS) entry which is preliminary data.</text>
</comment>
<evidence type="ECO:0000313" key="1">
    <source>
        <dbReference type="EMBL" id="GFA34706.1"/>
    </source>
</evidence>
<proteinExistence type="predicted"/>
<sequence>AEADSTACYVQNRVLVTKSHKKTPYELLIGETPNLDFMKPFGCHVTILNTLDHLGKFEGKADESMPSLEETRIFDDVYDDREVGADADTNNLVLLTLVNPILTTRVHKDHPKEKIFEDLNLATQTRKMFKFFEKNAMIMHRRFQMSYMGELTFFLGLQVKQKDDKIFIIRDKYVADILKKFYFTTVKTASTLMEPNKTLIKDAEAEDIDMHLYRSMIGSLMYLTAFRPDIMFAFCACARFKVTPKTSHLHAMKTIFIYIKGQPKLGLWYHIDSPFDLEAFSDSDYAGTSIDRNSTIGGCQFLGKRLISWQCKKLTIVVNSTTEVEYVVAASCYGQVLWIENQMLDYGFNLMNTKICIDNESIIYIEKNLVFHSKTKHIENRHHFIRDSYEKKLIQVIKIYTDYNVADLLTKAFDVG</sequence>
<feature type="non-terminal residue" evidence="1">
    <location>
        <position position="1"/>
    </location>
</feature>
<reference evidence="1" key="1">
    <citation type="journal article" date="2019" name="Sci. Rep.">
        <title>Draft genome of Tanacetum cinerariifolium, the natural source of mosquito coil.</title>
        <authorList>
            <person name="Yamashiro T."/>
            <person name="Shiraishi A."/>
            <person name="Satake H."/>
            <person name="Nakayama K."/>
        </authorList>
    </citation>
    <scope>NUCLEOTIDE SEQUENCE</scope>
</reference>
<name>A0A699JG39_TANCI</name>
<organism evidence="1">
    <name type="scientific">Tanacetum cinerariifolium</name>
    <name type="common">Dalmatian daisy</name>
    <name type="synonym">Chrysanthemum cinerariifolium</name>
    <dbReference type="NCBI Taxonomy" id="118510"/>
    <lineage>
        <taxon>Eukaryota</taxon>
        <taxon>Viridiplantae</taxon>
        <taxon>Streptophyta</taxon>
        <taxon>Embryophyta</taxon>
        <taxon>Tracheophyta</taxon>
        <taxon>Spermatophyta</taxon>
        <taxon>Magnoliopsida</taxon>
        <taxon>eudicotyledons</taxon>
        <taxon>Gunneridae</taxon>
        <taxon>Pentapetalae</taxon>
        <taxon>asterids</taxon>
        <taxon>campanulids</taxon>
        <taxon>Asterales</taxon>
        <taxon>Asteraceae</taxon>
        <taxon>Asteroideae</taxon>
        <taxon>Anthemideae</taxon>
        <taxon>Anthemidinae</taxon>
        <taxon>Tanacetum</taxon>
    </lineage>
</organism>
<dbReference type="PANTHER" id="PTHR11439">
    <property type="entry name" value="GAG-POL-RELATED RETROTRANSPOSON"/>
    <property type="match status" value="1"/>
</dbReference>
<dbReference type="PANTHER" id="PTHR11439:SF495">
    <property type="entry name" value="REVERSE TRANSCRIPTASE, RNA-DEPENDENT DNA POLYMERASE-RELATED"/>
    <property type="match status" value="1"/>
</dbReference>
<gene>
    <name evidence="1" type="ORF">Tci_606678</name>
</gene>
<dbReference type="CDD" id="cd09272">
    <property type="entry name" value="RNase_HI_RT_Ty1"/>
    <property type="match status" value="1"/>
</dbReference>
<protein>
    <submittedName>
        <fullName evidence="1">Putative ribonuclease H-like domain-containing protein</fullName>
    </submittedName>
</protein>